<sequence length="212" mass="23642">MKAIAMCVPLPTPLCVCVRARAAEAKMSVTTKRVPASSNKNSSPDINMTQNIFLSGTLTENWEAVLGGIKNIRLSGQAPVDTKGREKAGSLLPPKERRFIVLISTMMSSQTIKLHMNGHDLAHWELHAAVKQFGQPYSAFGGVLGHFFEEQLLLRCSLQEMLAHLVWVARLESHGESEDFIPIRVVVANVGLDKDLFMLDLYNYRLFMQSFI</sequence>
<organism evidence="5">
    <name type="scientific">Aegilops tauschii</name>
    <name type="common">Tausch's goatgrass</name>
    <name type="synonym">Aegilops squarrosa</name>
    <dbReference type="NCBI Taxonomy" id="37682"/>
    <lineage>
        <taxon>Eukaryota</taxon>
        <taxon>Viridiplantae</taxon>
        <taxon>Streptophyta</taxon>
        <taxon>Embryophyta</taxon>
        <taxon>Tracheophyta</taxon>
        <taxon>Spermatophyta</taxon>
        <taxon>Magnoliopsida</taxon>
        <taxon>Liliopsida</taxon>
        <taxon>Poales</taxon>
        <taxon>Poaceae</taxon>
        <taxon>BOP clade</taxon>
        <taxon>Pooideae</taxon>
        <taxon>Triticodae</taxon>
        <taxon>Triticeae</taxon>
        <taxon>Triticinae</taxon>
        <taxon>Aegilops</taxon>
    </lineage>
</organism>
<dbReference type="PANTHER" id="PTHR43286">
    <property type="entry name" value="ENDONUCLEASE III-LIKE PROTEIN 1"/>
    <property type="match status" value="1"/>
</dbReference>
<dbReference type="GO" id="GO:0005634">
    <property type="term" value="C:nucleus"/>
    <property type="evidence" value="ECO:0007669"/>
    <property type="project" value="TreeGrafter"/>
</dbReference>
<evidence type="ECO:0000256" key="1">
    <source>
        <dbReference type="ARBA" id="ARBA00022763"/>
    </source>
</evidence>
<dbReference type="GO" id="GO:0042644">
    <property type="term" value="C:chloroplast nucleoid"/>
    <property type="evidence" value="ECO:0007669"/>
    <property type="project" value="TreeGrafter"/>
</dbReference>
<name>M8CZE1_AEGTA</name>
<evidence type="ECO:0000313" key="5">
    <source>
        <dbReference type="EnsemblPlants" id="EMT33112"/>
    </source>
</evidence>
<proteinExistence type="predicted"/>
<dbReference type="GO" id="GO:0006285">
    <property type="term" value="P:base-excision repair, AP site formation"/>
    <property type="evidence" value="ECO:0007669"/>
    <property type="project" value="TreeGrafter"/>
</dbReference>
<keyword evidence="1" id="KW-0227">DNA damage</keyword>
<keyword evidence="2" id="KW-0378">Hydrolase</keyword>
<reference evidence="5" key="1">
    <citation type="submission" date="2015-06" db="UniProtKB">
        <authorList>
            <consortium name="EnsemblPlants"/>
        </authorList>
    </citation>
    <scope>IDENTIFICATION</scope>
</reference>
<dbReference type="PANTHER" id="PTHR43286:SF1">
    <property type="entry name" value="ENDONUCLEASE III-LIKE PROTEIN 1"/>
    <property type="match status" value="1"/>
</dbReference>
<dbReference type="EnsemblPlants" id="EMT33112">
    <property type="protein sequence ID" value="EMT33112"/>
    <property type="gene ID" value="F775_24738"/>
</dbReference>
<evidence type="ECO:0000256" key="3">
    <source>
        <dbReference type="ARBA" id="ARBA00023204"/>
    </source>
</evidence>
<keyword evidence="4" id="KW-0326">Glycosidase</keyword>
<dbReference type="GO" id="GO:0006289">
    <property type="term" value="P:nucleotide-excision repair"/>
    <property type="evidence" value="ECO:0007669"/>
    <property type="project" value="TreeGrafter"/>
</dbReference>
<dbReference type="GO" id="GO:0003906">
    <property type="term" value="F:DNA-(apurinic or apyrimidinic site) endonuclease activity"/>
    <property type="evidence" value="ECO:0007669"/>
    <property type="project" value="TreeGrafter"/>
</dbReference>
<dbReference type="GO" id="GO:0000703">
    <property type="term" value="F:oxidized pyrimidine nucleobase lesion DNA N-glycosylase activity"/>
    <property type="evidence" value="ECO:0007669"/>
    <property type="project" value="TreeGrafter"/>
</dbReference>
<evidence type="ECO:0000256" key="4">
    <source>
        <dbReference type="ARBA" id="ARBA00023295"/>
    </source>
</evidence>
<dbReference type="AlphaFoldDB" id="M8CZE1"/>
<protein>
    <submittedName>
        <fullName evidence="5">Uncharacterized protein</fullName>
    </submittedName>
</protein>
<evidence type="ECO:0000256" key="2">
    <source>
        <dbReference type="ARBA" id="ARBA00022801"/>
    </source>
</evidence>
<keyword evidence="3" id="KW-0234">DNA repair</keyword>
<accession>M8CZE1</accession>